<protein>
    <submittedName>
        <fullName evidence="6">Histone-lysine N-methyltransferase PRDM9</fullName>
    </submittedName>
</protein>
<evidence type="ECO:0000256" key="4">
    <source>
        <dbReference type="SAM" id="MobiDB-lite"/>
    </source>
</evidence>
<evidence type="ECO:0000256" key="2">
    <source>
        <dbReference type="ARBA" id="ARBA00023125"/>
    </source>
</evidence>
<evidence type="ECO:0000259" key="5">
    <source>
        <dbReference type="Pfam" id="PF21225"/>
    </source>
</evidence>
<dbReference type="Pfam" id="PF21225">
    <property type="entry name" value="zf-C2H2_5"/>
    <property type="match status" value="1"/>
</dbReference>
<evidence type="ECO:0000256" key="3">
    <source>
        <dbReference type="ARBA" id="ARBA00023242"/>
    </source>
</evidence>
<dbReference type="GO" id="GO:0003677">
    <property type="term" value="F:DNA binding"/>
    <property type="evidence" value="ECO:0007669"/>
    <property type="project" value="UniProtKB-KW"/>
</dbReference>
<keyword evidence="2" id="KW-0238">DNA-binding</keyword>
<comment type="subcellular location">
    <subcellularLocation>
        <location evidence="1">Nucleus</location>
    </subcellularLocation>
</comment>
<dbReference type="Gene3D" id="3.30.160.60">
    <property type="entry name" value="Classic Zinc Finger"/>
    <property type="match status" value="1"/>
</dbReference>
<sequence>MAQAALSTPALTKTFFFSRTKVRDPPMPLCSMAFSNQTFFGQHLKHNHLSEILPVISVRKHLQSEKPGPGDQNQQLQHSGTHG</sequence>
<evidence type="ECO:0000313" key="6">
    <source>
        <dbReference type="EMBL" id="ELK34325.1"/>
    </source>
</evidence>
<accession>L5M7R5</accession>
<keyword evidence="3" id="KW-0539">Nucleus</keyword>
<keyword evidence="7" id="KW-1185">Reference proteome</keyword>
<organism evidence="6 7">
    <name type="scientific">Myotis davidii</name>
    <name type="common">David's myotis</name>
    <dbReference type="NCBI Taxonomy" id="225400"/>
    <lineage>
        <taxon>Eukaryota</taxon>
        <taxon>Metazoa</taxon>
        <taxon>Chordata</taxon>
        <taxon>Craniata</taxon>
        <taxon>Vertebrata</taxon>
        <taxon>Euteleostomi</taxon>
        <taxon>Mammalia</taxon>
        <taxon>Eutheria</taxon>
        <taxon>Laurasiatheria</taxon>
        <taxon>Chiroptera</taxon>
        <taxon>Yangochiroptera</taxon>
        <taxon>Vespertilionidae</taxon>
        <taxon>Myotis</taxon>
    </lineage>
</organism>
<name>L5M7R5_MYODS</name>
<evidence type="ECO:0000256" key="1">
    <source>
        <dbReference type="ARBA" id="ARBA00004123"/>
    </source>
</evidence>
<feature type="domain" description="DM9" evidence="5">
    <location>
        <begin position="25"/>
        <end position="45"/>
    </location>
</feature>
<dbReference type="Proteomes" id="UP000010556">
    <property type="component" value="Unassembled WGS sequence"/>
</dbReference>
<dbReference type="AlphaFoldDB" id="L5M7R5"/>
<gene>
    <name evidence="6" type="ORF">MDA_GLEAN10002357</name>
</gene>
<keyword evidence="6" id="KW-0808">Transferase</keyword>
<dbReference type="EMBL" id="KB103227">
    <property type="protein sequence ID" value="ELK34325.1"/>
    <property type="molecule type" value="Genomic_DNA"/>
</dbReference>
<dbReference type="GO" id="GO:0008168">
    <property type="term" value="F:methyltransferase activity"/>
    <property type="evidence" value="ECO:0007669"/>
    <property type="project" value="UniProtKB-KW"/>
</dbReference>
<dbReference type="InterPro" id="IPR048414">
    <property type="entry name" value="PDRM9-like_Znf-C2H2"/>
</dbReference>
<dbReference type="GO" id="GO:0005634">
    <property type="term" value="C:nucleus"/>
    <property type="evidence" value="ECO:0007669"/>
    <property type="project" value="UniProtKB-SubCell"/>
</dbReference>
<dbReference type="GO" id="GO:0032259">
    <property type="term" value="P:methylation"/>
    <property type="evidence" value="ECO:0007669"/>
    <property type="project" value="UniProtKB-KW"/>
</dbReference>
<feature type="region of interest" description="Disordered" evidence="4">
    <location>
        <begin position="62"/>
        <end position="83"/>
    </location>
</feature>
<keyword evidence="6" id="KW-0489">Methyltransferase</keyword>
<proteinExistence type="predicted"/>
<feature type="compositionally biased region" description="Polar residues" evidence="4">
    <location>
        <begin position="71"/>
        <end position="83"/>
    </location>
</feature>
<evidence type="ECO:0000313" key="7">
    <source>
        <dbReference type="Proteomes" id="UP000010556"/>
    </source>
</evidence>
<reference evidence="7" key="1">
    <citation type="journal article" date="2013" name="Science">
        <title>Comparative analysis of bat genomes provides insight into the evolution of flight and immunity.</title>
        <authorList>
            <person name="Zhang G."/>
            <person name="Cowled C."/>
            <person name="Shi Z."/>
            <person name="Huang Z."/>
            <person name="Bishop-Lilly K.A."/>
            <person name="Fang X."/>
            <person name="Wynne J.W."/>
            <person name="Xiong Z."/>
            <person name="Baker M.L."/>
            <person name="Zhao W."/>
            <person name="Tachedjian M."/>
            <person name="Zhu Y."/>
            <person name="Zhou P."/>
            <person name="Jiang X."/>
            <person name="Ng J."/>
            <person name="Yang L."/>
            <person name="Wu L."/>
            <person name="Xiao J."/>
            <person name="Feng Y."/>
            <person name="Chen Y."/>
            <person name="Sun X."/>
            <person name="Zhang Y."/>
            <person name="Marsh G.A."/>
            <person name="Crameri G."/>
            <person name="Broder C.C."/>
            <person name="Frey K.G."/>
            <person name="Wang L.F."/>
            <person name="Wang J."/>
        </authorList>
    </citation>
    <scope>NUCLEOTIDE SEQUENCE [LARGE SCALE GENOMIC DNA]</scope>
</reference>
<dbReference type="GO" id="GO:0008270">
    <property type="term" value="F:zinc ion binding"/>
    <property type="evidence" value="ECO:0007669"/>
    <property type="project" value="InterPro"/>
</dbReference>